<dbReference type="SUPFAM" id="SSF48008">
    <property type="entry name" value="GntR ligand-binding domain-like"/>
    <property type="match status" value="1"/>
</dbReference>
<keyword evidence="1" id="KW-0805">Transcription regulation</keyword>
<dbReference type="InterPro" id="IPR011711">
    <property type="entry name" value="GntR_C"/>
</dbReference>
<evidence type="ECO:0000256" key="2">
    <source>
        <dbReference type="ARBA" id="ARBA00023125"/>
    </source>
</evidence>
<dbReference type="GO" id="GO:0003677">
    <property type="term" value="F:DNA binding"/>
    <property type="evidence" value="ECO:0007669"/>
    <property type="project" value="UniProtKB-KW"/>
</dbReference>
<dbReference type="Gene3D" id="1.20.120.530">
    <property type="entry name" value="GntR ligand-binding domain-like"/>
    <property type="match status" value="1"/>
</dbReference>
<evidence type="ECO:0000256" key="3">
    <source>
        <dbReference type="ARBA" id="ARBA00023163"/>
    </source>
</evidence>
<comment type="caution">
    <text evidence="5">The sequence shown here is derived from an EMBL/GenBank/DDBJ whole genome shotgun (WGS) entry which is preliminary data.</text>
</comment>
<accession>A0AA37CYL7</accession>
<keyword evidence="2" id="KW-0238">DNA-binding</keyword>
<evidence type="ECO:0000313" key="5">
    <source>
        <dbReference type="EMBL" id="GJA63446.1"/>
    </source>
</evidence>
<evidence type="ECO:0000259" key="4">
    <source>
        <dbReference type="Pfam" id="PF07729"/>
    </source>
</evidence>
<dbReference type="AlphaFoldDB" id="A0AA37CYL7"/>
<reference evidence="5" key="1">
    <citation type="submission" date="2021-07" db="EMBL/GenBank/DDBJ databases">
        <title>Draft genome sequence of carbapenem-resistant Aeromonas spp. in Japan.</title>
        <authorList>
            <person name="Maehana S."/>
            <person name="Suzuki M."/>
            <person name="Kitasato H."/>
        </authorList>
    </citation>
    <scope>NUCLEOTIDE SEQUENCE</scope>
    <source>
        <strain evidence="5">KAM351</strain>
    </source>
</reference>
<name>A0AA37CYL7_AERCA</name>
<keyword evidence="3" id="KW-0804">Transcription</keyword>
<feature type="domain" description="GntR C-terminal" evidence="4">
    <location>
        <begin position="69"/>
        <end position="114"/>
    </location>
</feature>
<proteinExistence type="predicted"/>
<dbReference type="Pfam" id="PF07729">
    <property type="entry name" value="FCD"/>
    <property type="match status" value="1"/>
</dbReference>
<gene>
    <name evidence="5" type="ORF">KAM351_20570</name>
</gene>
<dbReference type="Proteomes" id="UP000886934">
    <property type="component" value="Unassembled WGS sequence"/>
</dbReference>
<organism evidence="5 6">
    <name type="scientific">Aeromonas caviae</name>
    <name type="common">Aeromonas punctata</name>
    <dbReference type="NCBI Taxonomy" id="648"/>
    <lineage>
        <taxon>Bacteria</taxon>
        <taxon>Pseudomonadati</taxon>
        <taxon>Pseudomonadota</taxon>
        <taxon>Gammaproteobacteria</taxon>
        <taxon>Aeromonadales</taxon>
        <taxon>Aeromonadaceae</taxon>
        <taxon>Aeromonas</taxon>
    </lineage>
</organism>
<dbReference type="InterPro" id="IPR008920">
    <property type="entry name" value="TF_FadR/GntR_C"/>
</dbReference>
<evidence type="ECO:0000256" key="1">
    <source>
        <dbReference type="ARBA" id="ARBA00023015"/>
    </source>
</evidence>
<dbReference type="EMBL" id="BPNN01000025">
    <property type="protein sequence ID" value="GJA63446.1"/>
    <property type="molecule type" value="Genomic_DNA"/>
</dbReference>
<protein>
    <recommendedName>
        <fullName evidence="4">GntR C-terminal domain-containing protein</fullName>
    </recommendedName>
</protein>
<evidence type="ECO:0000313" key="6">
    <source>
        <dbReference type="Proteomes" id="UP000886934"/>
    </source>
</evidence>
<sequence length="152" mass="17410">MQACGEITGAEGVARRRGVDHLFGGQPQGGDFDSLRCRDHQARLRAAPDDDLAHPEALAPWLHCERNPYWHKLHEHIDDKAISSWCDDHDQILKALMRKDPQAAKLAMWQHLENTKQMRFQATIFDDEMEDDRYLFSENPVVHLTQPSTANG</sequence>